<feature type="compositionally biased region" description="Pro residues" evidence="1">
    <location>
        <begin position="29"/>
        <end position="40"/>
    </location>
</feature>
<dbReference type="OrthoDB" id="9783370at2"/>
<dbReference type="AlphaFoldDB" id="A0A2X0K3E1"/>
<dbReference type="RefSeq" id="WP_111502787.1">
    <property type="nucleotide sequence ID" value="NZ_QKYN01000077.1"/>
</dbReference>
<sequence>MTEQQASAPDAAPGEGWWAFRGTGQAPAGEPPVLPDPPPWREFAGAPLCEAPPGDPTTAERRLGGLDPRATLGPEELATVNAAVLLRRPLLVTGAPGLGKSSLAHLIARELGLGRVLEWNIVSRSTLRGGLNEYDAIGRAQSIAAWRAARDGIRDAIRDGSRDSVRAGRSPRDGEPEAGTDEPPALGDFLTLGPLGTALLPFERPRVLLIDELDKADLDLPNDLLHVLENGSYEIPELVRSRESPVSVFTDDPGRRAEIRHGRVECRAFPIVVITSNGEREFPAALRRRCLPLEMRPPTREQLVAVVASHLRRRPEGIESLLDEFHRRSSGGGTHTIDQLLNAVHMVAGGYRPEEDDRTLLETLLRDLSKGR</sequence>
<keyword evidence="4" id="KW-1185">Reference proteome</keyword>
<gene>
    <name evidence="3" type="ORF">DN069_20230</name>
</gene>
<dbReference type="SMART" id="SM00382">
    <property type="entry name" value="AAA"/>
    <property type="match status" value="1"/>
</dbReference>
<feature type="compositionally biased region" description="Basic and acidic residues" evidence="1">
    <location>
        <begin position="159"/>
        <end position="175"/>
    </location>
</feature>
<dbReference type="Pfam" id="PF07728">
    <property type="entry name" value="AAA_5"/>
    <property type="match status" value="1"/>
</dbReference>
<feature type="domain" description="AAA+ ATPase" evidence="2">
    <location>
        <begin position="86"/>
        <end position="299"/>
    </location>
</feature>
<dbReference type="SUPFAM" id="SSF52540">
    <property type="entry name" value="P-loop containing nucleoside triphosphate hydrolases"/>
    <property type="match status" value="1"/>
</dbReference>
<dbReference type="EMBL" id="QKYN01000077">
    <property type="protein sequence ID" value="RAG83775.1"/>
    <property type="molecule type" value="Genomic_DNA"/>
</dbReference>
<feature type="region of interest" description="Disordered" evidence="1">
    <location>
        <begin position="159"/>
        <end position="186"/>
    </location>
</feature>
<organism evidence="3 4">
    <name type="scientific">Streptacidiphilus pinicola</name>
    <dbReference type="NCBI Taxonomy" id="2219663"/>
    <lineage>
        <taxon>Bacteria</taxon>
        <taxon>Bacillati</taxon>
        <taxon>Actinomycetota</taxon>
        <taxon>Actinomycetes</taxon>
        <taxon>Kitasatosporales</taxon>
        <taxon>Streptomycetaceae</taxon>
        <taxon>Streptacidiphilus</taxon>
    </lineage>
</organism>
<evidence type="ECO:0000313" key="3">
    <source>
        <dbReference type="EMBL" id="RAG83775.1"/>
    </source>
</evidence>
<accession>A0A2X0K3E1</accession>
<dbReference type="InterPro" id="IPR027417">
    <property type="entry name" value="P-loop_NTPase"/>
</dbReference>
<dbReference type="Gene3D" id="3.40.50.300">
    <property type="entry name" value="P-loop containing nucleotide triphosphate hydrolases"/>
    <property type="match status" value="1"/>
</dbReference>
<dbReference type="Proteomes" id="UP000248889">
    <property type="component" value="Unassembled WGS sequence"/>
</dbReference>
<proteinExistence type="predicted"/>
<dbReference type="InterPro" id="IPR003593">
    <property type="entry name" value="AAA+_ATPase"/>
</dbReference>
<name>A0A2X0K3E1_9ACTN</name>
<evidence type="ECO:0000259" key="2">
    <source>
        <dbReference type="SMART" id="SM00382"/>
    </source>
</evidence>
<feature type="region of interest" description="Disordered" evidence="1">
    <location>
        <begin position="1"/>
        <end position="40"/>
    </location>
</feature>
<dbReference type="InterPro" id="IPR011704">
    <property type="entry name" value="ATPase_dyneun-rel_AAA"/>
</dbReference>
<evidence type="ECO:0000313" key="4">
    <source>
        <dbReference type="Proteomes" id="UP000248889"/>
    </source>
</evidence>
<dbReference type="GO" id="GO:0005524">
    <property type="term" value="F:ATP binding"/>
    <property type="evidence" value="ECO:0007669"/>
    <property type="project" value="InterPro"/>
</dbReference>
<dbReference type="GO" id="GO:0016887">
    <property type="term" value="F:ATP hydrolysis activity"/>
    <property type="evidence" value="ECO:0007669"/>
    <property type="project" value="InterPro"/>
</dbReference>
<reference evidence="3 4" key="1">
    <citation type="submission" date="2018-06" db="EMBL/GenBank/DDBJ databases">
        <title>Streptacidiphilus pinicola sp. nov., isolated from pine grove soil.</title>
        <authorList>
            <person name="Roh S.G."/>
            <person name="Park S."/>
            <person name="Kim M.-K."/>
            <person name="Yun B.-R."/>
            <person name="Park J."/>
            <person name="Kim M.J."/>
            <person name="Kim Y.S."/>
            <person name="Kim S.B."/>
        </authorList>
    </citation>
    <scope>NUCLEOTIDE SEQUENCE [LARGE SCALE GENOMIC DNA]</scope>
    <source>
        <strain evidence="3 4">MMS16-CNU450</strain>
    </source>
</reference>
<evidence type="ECO:0000256" key="1">
    <source>
        <dbReference type="SAM" id="MobiDB-lite"/>
    </source>
</evidence>
<comment type="caution">
    <text evidence="3">The sequence shown here is derived from an EMBL/GenBank/DDBJ whole genome shotgun (WGS) entry which is preliminary data.</text>
</comment>
<protein>
    <submittedName>
        <fullName evidence="3">MoxR family ATPase</fullName>
    </submittedName>
</protein>